<evidence type="ECO:0000313" key="1">
    <source>
        <dbReference type="EMBL" id="CAI9918794.1"/>
    </source>
</evidence>
<accession>A0AA86NGR0</accession>
<reference evidence="1" key="1">
    <citation type="submission" date="2023-06" db="EMBL/GenBank/DDBJ databases">
        <authorList>
            <person name="Kurt Z."/>
        </authorList>
    </citation>
    <scope>NUCLEOTIDE SEQUENCE</scope>
</reference>
<protein>
    <submittedName>
        <fullName evidence="2">Hypothetical_protein</fullName>
    </submittedName>
</protein>
<comment type="caution">
    <text evidence="1">The sequence shown here is derived from an EMBL/GenBank/DDBJ whole genome shotgun (WGS) entry which is preliminary data.</text>
</comment>
<dbReference type="Proteomes" id="UP001642409">
    <property type="component" value="Unassembled WGS sequence"/>
</dbReference>
<reference evidence="2 3" key="2">
    <citation type="submission" date="2024-07" db="EMBL/GenBank/DDBJ databases">
        <authorList>
            <person name="Akdeniz Z."/>
        </authorList>
    </citation>
    <scope>NUCLEOTIDE SEQUENCE [LARGE SCALE GENOMIC DNA]</scope>
</reference>
<dbReference type="AlphaFoldDB" id="A0AA86NGR0"/>
<dbReference type="EMBL" id="CAXDID020000399">
    <property type="protein sequence ID" value="CAL6087189.1"/>
    <property type="molecule type" value="Genomic_DNA"/>
</dbReference>
<dbReference type="EMBL" id="CATOUU010000167">
    <property type="protein sequence ID" value="CAI9918794.1"/>
    <property type="molecule type" value="Genomic_DNA"/>
</dbReference>
<sequence length="608" mass="66936">MNLIIQQQQNALIMLIQQINCTSNYGYQIVNGSCIKVKCNISGQISINGICQCTILNSYVSGNACVCPIYARIIGDACICILAQQILIDGVCVYAVNKSDEQMCSLQIYITTFNIDAITNIISGQNNFSSGYVFSASKNIENSYIVLHDNVYPLTFTPLFQNQSWYNNIKIEIGTQIINNGSLISNNAEIIINRMKIVSRKSSYLSVSNGLTVLSDTISNANISSLLLYLTFIMQQGNITLINNICGLLNLNQYQVNGSYLSSGTVALIGLNVYSSTITICKLTFQPDEYNVGNYSSYLISTVNFSQIVMSEVAILIGNNDKYTTMNSLSSNITNIFQFGGLVNELWMTVDINIKHLIYDCYQIYNTYYITKSGLIIGDSNKSDNTIKMNDVCFKQEQSGINYQSKFFGVVGYSQGNISIIKMIFYFTYQGNFINSLGIVGYQTSQCVYSEIIDLITEFSAFVGTTNNTFSPVIADNYAQNCLVKNIMVQFSNFSCTKYGGGIIAASTNCSLQLQNTSVLNSNIYCQVLAAGAFVGYSSSSIIIISNSIINNVNISSQTYFGLLIGQILGSTNILTINNSYSFGNNYINDILQQNCAAFADFFSISGC</sequence>
<evidence type="ECO:0000313" key="3">
    <source>
        <dbReference type="Proteomes" id="UP001642409"/>
    </source>
</evidence>
<organism evidence="1">
    <name type="scientific">Hexamita inflata</name>
    <dbReference type="NCBI Taxonomy" id="28002"/>
    <lineage>
        <taxon>Eukaryota</taxon>
        <taxon>Metamonada</taxon>
        <taxon>Diplomonadida</taxon>
        <taxon>Hexamitidae</taxon>
        <taxon>Hexamitinae</taxon>
        <taxon>Hexamita</taxon>
    </lineage>
</organism>
<proteinExistence type="predicted"/>
<evidence type="ECO:0000313" key="2">
    <source>
        <dbReference type="EMBL" id="CAL6087189.1"/>
    </source>
</evidence>
<gene>
    <name evidence="2" type="ORF">HINF_LOCUS63526</name>
    <name evidence="1" type="ORF">HINF_LOCUS6439</name>
</gene>
<name>A0AA86NGR0_9EUKA</name>
<keyword evidence="3" id="KW-1185">Reference proteome</keyword>